<evidence type="ECO:0000313" key="7">
    <source>
        <dbReference type="EMBL" id="QET01752.1"/>
    </source>
</evidence>
<feature type="binding site" evidence="5">
    <location>
        <position position="133"/>
    </location>
    <ligand>
        <name>Mg(2+)</name>
        <dbReference type="ChEBI" id="CHEBI:18420"/>
    </ligand>
</feature>
<feature type="binding site" evidence="4">
    <location>
        <position position="71"/>
    </location>
    <ligand>
        <name>substrate</name>
    </ligand>
</feature>
<dbReference type="PANTHER" id="PTHR32308:SF10">
    <property type="entry name" value="CITRATE LYASE SUBUNIT BETA"/>
    <property type="match status" value="1"/>
</dbReference>
<dbReference type="Pfam" id="PF03328">
    <property type="entry name" value="HpcH_HpaI"/>
    <property type="match status" value="1"/>
</dbReference>
<dbReference type="PANTHER" id="PTHR32308">
    <property type="entry name" value="LYASE BETA SUBUNIT, PUTATIVE (AFU_ORTHOLOGUE AFUA_4G13030)-RELATED"/>
    <property type="match status" value="1"/>
</dbReference>
<dbReference type="GO" id="GO:0016829">
    <property type="term" value="F:lyase activity"/>
    <property type="evidence" value="ECO:0007669"/>
    <property type="project" value="UniProtKB-KW"/>
</dbReference>
<keyword evidence="2 5" id="KW-0479">Metal-binding</keyword>
<comment type="cofactor">
    <cofactor evidence="1">
        <name>Mg(2+)</name>
        <dbReference type="ChEBI" id="CHEBI:18420"/>
    </cofactor>
</comment>
<evidence type="ECO:0000259" key="6">
    <source>
        <dbReference type="Pfam" id="PF03328"/>
    </source>
</evidence>
<gene>
    <name evidence="7" type="ORF">FOB72_06635</name>
</gene>
<dbReference type="OrthoDB" id="348111at2"/>
<sequence>MAEIRQFPWQSMLYVPAHDAERLRAALGSDAHAVVLDLEDFVPDASKPAARDALTNSAATLREHGMGVVVRINRSLEQAVADLRCAVLEAVDAIMVTKVMGADHLTLLDELVGELEDARGLPHGRIKLIALIETAAATQRMAEICQAGGRLRAVGLGGEDIARECGFRASAETLLPLKQQLIYAAFAGGVTPIGFLASVADKSGPDAFAAMVARSREFGFRVATCLTAAQVATVNAVYGPAER</sequence>
<dbReference type="PIRSF" id="PIRSF015582">
    <property type="entry name" value="Cit_lyase_B"/>
    <property type="match status" value="1"/>
</dbReference>
<feature type="domain" description="HpcH/HpaI aldolase/citrate lyase" evidence="6">
    <location>
        <begin position="10"/>
        <end position="226"/>
    </location>
</feature>
<dbReference type="InterPro" id="IPR011206">
    <property type="entry name" value="Citrate_lyase_beta/mcl1/mcl2"/>
</dbReference>
<evidence type="ECO:0000256" key="5">
    <source>
        <dbReference type="PIRSR" id="PIRSR015582-2"/>
    </source>
</evidence>
<feature type="binding site" evidence="5">
    <location>
        <position position="160"/>
    </location>
    <ligand>
        <name>Mg(2+)</name>
        <dbReference type="ChEBI" id="CHEBI:18420"/>
    </ligand>
</feature>
<dbReference type="AlphaFoldDB" id="A0A5P2H1C9"/>
<name>A0A5P2H1C9_9BURK</name>
<evidence type="ECO:0000256" key="3">
    <source>
        <dbReference type="ARBA" id="ARBA00022842"/>
    </source>
</evidence>
<evidence type="ECO:0000313" key="8">
    <source>
        <dbReference type="Proteomes" id="UP000322822"/>
    </source>
</evidence>
<keyword evidence="3 5" id="KW-0460">Magnesium</keyword>
<dbReference type="Proteomes" id="UP000322822">
    <property type="component" value="Chromosome 1"/>
</dbReference>
<dbReference type="InterPro" id="IPR040442">
    <property type="entry name" value="Pyrv_kinase-like_dom_sf"/>
</dbReference>
<organism evidence="7 8">
    <name type="scientific">Cupriavidus pauculus</name>
    <dbReference type="NCBI Taxonomy" id="82633"/>
    <lineage>
        <taxon>Bacteria</taxon>
        <taxon>Pseudomonadati</taxon>
        <taxon>Pseudomonadota</taxon>
        <taxon>Betaproteobacteria</taxon>
        <taxon>Burkholderiales</taxon>
        <taxon>Burkholderiaceae</taxon>
        <taxon>Cupriavidus</taxon>
    </lineage>
</organism>
<dbReference type="SUPFAM" id="SSF51621">
    <property type="entry name" value="Phosphoenolpyruvate/pyruvate domain"/>
    <property type="match status" value="1"/>
</dbReference>
<evidence type="ECO:0000256" key="2">
    <source>
        <dbReference type="ARBA" id="ARBA00022723"/>
    </source>
</evidence>
<keyword evidence="7" id="KW-0456">Lyase</keyword>
<dbReference type="EMBL" id="CP044065">
    <property type="protein sequence ID" value="QET01752.1"/>
    <property type="molecule type" value="Genomic_DNA"/>
</dbReference>
<dbReference type="GO" id="GO:0006107">
    <property type="term" value="P:oxaloacetate metabolic process"/>
    <property type="evidence" value="ECO:0007669"/>
    <property type="project" value="TreeGrafter"/>
</dbReference>
<dbReference type="RefSeq" id="WP_150371802.1">
    <property type="nucleotide sequence ID" value="NZ_CP044065.1"/>
</dbReference>
<accession>A0A5P2H1C9</accession>
<dbReference type="InterPro" id="IPR005000">
    <property type="entry name" value="Aldolase/citrate-lyase_domain"/>
</dbReference>
<dbReference type="InterPro" id="IPR015813">
    <property type="entry name" value="Pyrv/PenolPyrv_kinase-like_dom"/>
</dbReference>
<dbReference type="GO" id="GO:0000287">
    <property type="term" value="F:magnesium ion binding"/>
    <property type="evidence" value="ECO:0007669"/>
    <property type="project" value="TreeGrafter"/>
</dbReference>
<protein>
    <submittedName>
        <fullName evidence="7">CoA ester lyase</fullName>
    </submittedName>
</protein>
<dbReference type="Gene3D" id="3.20.20.60">
    <property type="entry name" value="Phosphoenolpyruvate-binding domains"/>
    <property type="match status" value="1"/>
</dbReference>
<reference evidence="7 8" key="1">
    <citation type="submission" date="2019-09" db="EMBL/GenBank/DDBJ databases">
        <title>FDA dAtabase for Regulatory Grade micrObial Sequences (FDA-ARGOS): Supporting development and validation of Infectious Disease Dx tests.</title>
        <authorList>
            <person name="Sciortino C."/>
            <person name="Tallon L."/>
            <person name="Sadzewicz L."/>
            <person name="Vavikolanu K."/>
            <person name="Mehta A."/>
            <person name="Aluvathingal J."/>
            <person name="Nadendla S."/>
            <person name="Nandy P."/>
            <person name="Geyer C."/>
            <person name="Yan Y."/>
            <person name="Sichtig H."/>
        </authorList>
    </citation>
    <scope>NUCLEOTIDE SEQUENCE [LARGE SCALE GENOMIC DNA]</scope>
    <source>
        <strain evidence="7 8">FDAARGOS_664</strain>
    </source>
</reference>
<evidence type="ECO:0000256" key="4">
    <source>
        <dbReference type="PIRSR" id="PIRSR015582-1"/>
    </source>
</evidence>
<feature type="binding site" evidence="4">
    <location>
        <position position="133"/>
    </location>
    <ligand>
        <name>substrate</name>
    </ligand>
</feature>
<proteinExistence type="predicted"/>
<evidence type="ECO:0000256" key="1">
    <source>
        <dbReference type="ARBA" id="ARBA00001946"/>
    </source>
</evidence>